<evidence type="ECO:0000313" key="2">
    <source>
        <dbReference type="EMBL" id="MCW4471576.1"/>
    </source>
</evidence>
<accession>A0ABT3JSW6</accession>
<name>A0ABT3JSW6_9XANT</name>
<dbReference type="Pfam" id="PF13460">
    <property type="entry name" value="NAD_binding_10"/>
    <property type="match status" value="1"/>
</dbReference>
<protein>
    <submittedName>
        <fullName evidence="2">NAD(P)H-binding protein</fullName>
    </submittedName>
</protein>
<proteinExistence type="predicted"/>
<dbReference type="InterPro" id="IPR016040">
    <property type="entry name" value="NAD(P)-bd_dom"/>
</dbReference>
<evidence type="ECO:0000313" key="3">
    <source>
        <dbReference type="Proteomes" id="UP001209922"/>
    </source>
</evidence>
<dbReference type="RefSeq" id="WP_265126523.1">
    <property type="nucleotide sequence ID" value="NZ_JAPCHY010000002.1"/>
</dbReference>
<dbReference type="PANTHER" id="PTHR43355:SF2">
    <property type="entry name" value="FLAVIN REDUCTASE (NADPH)"/>
    <property type="match status" value="1"/>
</dbReference>
<dbReference type="Proteomes" id="UP001209922">
    <property type="component" value="Unassembled WGS sequence"/>
</dbReference>
<comment type="caution">
    <text evidence="2">The sequence shown here is derived from an EMBL/GenBank/DDBJ whole genome shotgun (WGS) entry which is preliminary data.</text>
</comment>
<reference evidence="2 3" key="1">
    <citation type="submission" date="2022-10" db="EMBL/GenBank/DDBJ databases">
        <title>Xanthomonas sp. H13-6.</title>
        <authorList>
            <person name="Liu X."/>
            <person name="Deng Z."/>
            <person name="Jiang Y."/>
            <person name="Yu T."/>
            <person name="Ai J."/>
        </authorList>
    </citation>
    <scope>NUCLEOTIDE SEQUENCE [LARGE SCALE GENOMIC DNA]</scope>
    <source>
        <strain evidence="2 3">H13-6</strain>
    </source>
</reference>
<dbReference type="InterPro" id="IPR051606">
    <property type="entry name" value="Polyketide_Oxido-like"/>
</dbReference>
<dbReference type="EMBL" id="JAPCHY010000002">
    <property type="protein sequence ID" value="MCW4471576.1"/>
    <property type="molecule type" value="Genomic_DNA"/>
</dbReference>
<dbReference type="CDD" id="cd05244">
    <property type="entry name" value="BVR-B_like_SDR_a"/>
    <property type="match status" value="1"/>
</dbReference>
<sequence>MKIALLGATGNIGRAIAREALARGHHLTALVRSDKDLPAELDGAGIARVAAGDEAALAQAVAGHDVLASAFGPGTGSPALIPATAQQLIAAARGNGIRRLVLVGGAGSLEVAPGVQLVDTPGFPEAYKPQALAQRQAYELLRGVDDLDWTFFAPAAEIGPGPRRGGYRTQARALLADAHGNSAISHADYASAFVDEIERPQYLRQIATAAY</sequence>
<keyword evidence="3" id="KW-1185">Reference proteome</keyword>
<organism evidence="2 3">
    <name type="scientific">Xanthomonas chitinilytica</name>
    <dbReference type="NCBI Taxonomy" id="2989819"/>
    <lineage>
        <taxon>Bacteria</taxon>
        <taxon>Pseudomonadati</taxon>
        <taxon>Pseudomonadota</taxon>
        <taxon>Gammaproteobacteria</taxon>
        <taxon>Lysobacterales</taxon>
        <taxon>Lysobacteraceae</taxon>
        <taxon>Xanthomonas</taxon>
    </lineage>
</organism>
<gene>
    <name evidence="2" type="ORF">OK345_03530</name>
</gene>
<feature type="domain" description="NAD(P)-binding" evidence="1">
    <location>
        <begin position="7"/>
        <end position="200"/>
    </location>
</feature>
<dbReference type="PANTHER" id="PTHR43355">
    <property type="entry name" value="FLAVIN REDUCTASE (NADPH)"/>
    <property type="match status" value="1"/>
</dbReference>
<dbReference type="InterPro" id="IPR036291">
    <property type="entry name" value="NAD(P)-bd_dom_sf"/>
</dbReference>
<dbReference type="Gene3D" id="3.40.50.720">
    <property type="entry name" value="NAD(P)-binding Rossmann-like Domain"/>
    <property type="match status" value="1"/>
</dbReference>
<dbReference type="SUPFAM" id="SSF51735">
    <property type="entry name" value="NAD(P)-binding Rossmann-fold domains"/>
    <property type="match status" value="1"/>
</dbReference>
<evidence type="ECO:0000259" key="1">
    <source>
        <dbReference type="Pfam" id="PF13460"/>
    </source>
</evidence>